<dbReference type="OrthoDB" id="66620at2759"/>
<keyword evidence="6 8" id="KW-1133">Transmembrane helix</keyword>
<dbReference type="Pfam" id="PF01061">
    <property type="entry name" value="ABC2_membrane"/>
    <property type="match status" value="1"/>
</dbReference>
<dbReference type="PANTHER" id="PTHR48041">
    <property type="entry name" value="ABC TRANSPORTER G FAMILY MEMBER 28"/>
    <property type="match status" value="1"/>
</dbReference>
<keyword evidence="5" id="KW-0067">ATP-binding</keyword>
<organism evidence="10 11">
    <name type="scientific">Tetrahymena thermophila (strain SB210)</name>
    <dbReference type="NCBI Taxonomy" id="312017"/>
    <lineage>
        <taxon>Eukaryota</taxon>
        <taxon>Sar</taxon>
        <taxon>Alveolata</taxon>
        <taxon>Ciliophora</taxon>
        <taxon>Intramacronucleata</taxon>
        <taxon>Oligohymenophorea</taxon>
        <taxon>Hymenostomatida</taxon>
        <taxon>Tetrahymenina</taxon>
        <taxon>Tetrahymenidae</taxon>
        <taxon>Tetrahymena</taxon>
    </lineage>
</organism>
<evidence type="ECO:0000256" key="7">
    <source>
        <dbReference type="ARBA" id="ARBA00023136"/>
    </source>
</evidence>
<dbReference type="GO" id="GO:0016887">
    <property type="term" value="F:ATP hydrolysis activity"/>
    <property type="evidence" value="ECO:0007669"/>
    <property type="project" value="InterPro"/>
</dbReference>
<sequence>MEINKNPIDLTFQNVTVTVKTKQGKKQLLSDVSGICKSSQITAILGSSGAGKTTLLNVLTDRIENSKAISVRGKIQANQTEITYRKFSDFGTYVMQDDILLETMTVKECLQFAANLKTPGNQLEKDKVVQETIKILKLERCQNTLIGGQFVKKGISGGERKRTSIGFELVTNPSVIILDEPTSGLDSFTAYLLIAELKRYAINRQKTIVFTIHSPSSDIWQMFDRIMLLVEGQFIYQGKSNEAILNYFSNQGFNCPRMQNPADYFMSLMHLNQKNAQNYPIYFQKYGSLLKLQVEKEIEQREKSEILAYKFQTPFLYQLQQIAKRSLKNVKRNPILFRARIIQAIIMGLIVGLIYFQSEDGSNHPTSIRHMNDRNGLLFFVCINQLMMSLKPCSVSFPSMRKVFLREDSSNLYSPYAYFFGRLAIEIIPQIISPILYGLIQFFMVGLNDRTVGNVFFYFFCLILNSLLGLSLGYIGGSIFSDVKTAVFMSPLIFVPNALFGGFFKNRKNLASWISWIEYLFPIKYSFNAIAANEYENTHFIPSPTELLNLEFSKWECVYILLGFIIGLLIISCFCLVCNRKRLQ</sequence>
<proteinExistence type="predicted"/>
<dbReference type="Pfam" id="PF00005">
    <property type="entry name" value="ABC_tran"/>
    <property type="match status" value="1"/>
</dbReference>
<dbReference type="SMART" id="SM00382">
    <property type="entry name" value="AAA"/>
    <property type="match status" value="1"/>
</dbReference>
<keyword evidence="3 8" id="KW-0812">Transmembrane</keyword>
<dbReference type="GO" id="GO:0005524">
    <property type="term" value="F:ATP binding"/>
    <property type="evidence" value="ECO:0007669"/>
    <property type="project" value="UniProtKB-KW"/>
</dbReference>
<feature type="transmembrane region" description="Helical" evidence="8">
    <location>
        <begin position="376"/>
        <end position="398"/>
    </location>
</feature>
<evidence type="ECO:0000313" key="11">
    <source>
        <dbReference type="Proteomes" id="UP000009168"/>
    </source>
</evidence>
<name>W7XIS0_TETTS</name>
<evidence type="ECO:0000256" key="2">
    <source>
        <dbReference type="ARBA" id="ARBA00022448"/>
    </source>
</evidence>
<dbReference type="InterPro" id="IPR043926">
    <property type="entry name" value="ABCG_dom"/>
</dbReference>
<evidence type="ECO:0000256" key="5">
    <source>
        <dbReference type="ARBA" id="ARBA00022840"/>
    </source>
</evidence>
<keyword evidence="7 8" id="KW-0472">Membrane</keyword>
<dbReference type="FunCoup" id="W7XIS0">
    <property type="interactions" value="11"/>
</dbReference>
<keyword evidence="11" id="KW-1185">Reference proteome</keyword>
<feature type="transmembrane region" description="Helical" evidence="8">
    <location>
        <begin position="487"/>
        <end position="504"/>
    </location>
</feature>
<dbReference type="Proteomes" id="UP000009168">
    <property type="component" value="Unassembled WGS sequence"/>
</dbReference>
<feature type="transmembrane region" description="Helical" evidence="8">
    <location>
        <begin position="335"/>
        <end position="356"/>
    </location>
</feature>
<dbReference type="InterPro" id="IPR003593">
    <property type="entry name" value="AAA+_ATPase"/>
</dbReference>
<dbReference type="InParanoid" id="W7XIS0"/>
<keyword evidence="4" id="KW-0547">Nucleotide-binding</keyword>
<gene>
    <name evidence="10" type="ORF">TTHERM_000032894</name>
</gene>
<dbReference type="AlphaFoldDB" id="W7XIS0"/>
<protein>
    <submittedName>
        <fullName evidence="10">ABC transporter family protein</fullName>
    </submittedName>
</protein>
<dbReference type="InterPro" id="IPR050352">
    <property type="entry name" value="ABCG_transporters"/>
</dbReference>
<dbReference type="EMBL" id="GG662720">
    <property type="protein sequence ID" value="EWS74861.1"/>
    <property type="molecule type" value="Genomic_DNA"/>
</dbReference>
<dbReference type="PROSITE" id="PS50893">
    <property type="entry name" value="ABC_TRANSPORTER_2"/>
    <property type="match status" value="1"/>
</dbReference>
<evidence type="ECO:0000256" key="6">
    <source>
        <dbReference type="ARBA" id="ARBA00022989"/>
    </source>
</evidence>
<feature type="transmembrane region" description="Helical" evidence="8">
    <location>
        <begin position="558"/>
        <end position="578"/>
    </location>
</feature>
<evidence type="ECO:0000256" key="4">
    <source>
        <dbReference type="ARBA" id="ARBA00022741"/>
    </source>
</evidence>
<dbReference type="SUPFAM" id="SSF52540">
    <property type="entry name" value="P-loop containing nucleoside triphosphate hydrolases"/>
    <property type="match status" value="1"/>
</dbReference>
<dbReference type="InterPro" id="IPR013525">
    <property type="entry name" value="ABC2_TM"/>
</dbReference>
<dbReference type="InterPro" id="IPR027417">
    <property type="entry name" value="P-loop_NTPase"/>
</dbReference>
<evidence type="ECO:0000259" key="9">
    <source>
        <dbReference type="PROSITE" id="PS50893"/>
    </source>
</evidence>
<evidence type="ECO:0000256" key="8">
    <source>
        <dbReference type="SAM" id="Phobius"/>
    </source>
</evidence>
<comment type="subcellular location">
    <subcellularLocation>
        <location evidence="1">Membrane</location>
        <topology evidence="1">Multi-pass membrane protein</topology>
    </subcellularLocation>
</comment>
<evidence type="ECO:0000313" key="10">
    <source>
        <dbReference type="EMBL" id="EWS74861.1"/>
    </source>
</evidence>
<dbReference type="GO" id="GO:0140359">
    <property type="term" value="F:ABC-type transporter activity"/>
    <property type="evidence" value="ECO:0007669"/>
    <property type="project" value="InterPro"/>
</dbReference>
<keyword evidence="2" id="KW-0813">Transport</keyword>
<dbReference type="GeneID" id="24436901"/>
<feature type="transmembrane region" description="Helical" evidence="8">
    <location>
        <begin position="455"/>
        <end position="475"/>
    </location>
</feature>
<feature type="domain" description="ABC transporter" evidence="9">
    <location>
        <begin position="10"/>
        <end position="256"/>
    </location>
</feature>
<feature type="transmembrane region" description="Helical" evidence="8">
    <location>
        <begin position="419"/>
        <end position="443"/>
    </location>
</feature>
<dbReference type="STRING" id="312017.W7XIS0"/>
<dbReference type="PANTHER" id="PTHR48041:SF139">
    <property type="entry name" value="PROTEIN SCARLET"/>
    <property type="match status" value="1"/>
</dbReference>
<accession>W7XIS0</accession>
<dbReference type="GO" id="GO:0016020">
    <property type="term" value="C:membrane"/>
    <property type="evidence" value="ECO:0007669"/>
    <property type="project" value="UniProtKB-SubCell"/>
</dbReference>
<dbReference type="CDD" id="cd03213">
    <property type="entry name" value="ABCG_EPDR"/>
    <property type="match status" value="1"/>
</dbReference>
<evidence type="ECO:0000256" key="1">
    <source>
        <dbReference type="ARBA" id="ARBA00004141"/>
    </source>
</evidence>
<dbReference type="Gene3D" id="3.40.50.300">
    <property type="entry name" value="P-loop containing nucleotide triphosphate hydrolases"/>
    <property type="match status" value="1"/>
</dbReference>
<evidence type="ECO:0000256" key="3">
    <source>
        <dbReference type="ARBA" id="ARBA00022692"/>
    </source>
</evidence>
<dbReference type="InterPro" id="IPR003439">
    <property type="entry name" value="ABC_transporter-like_ATP-bd"/>
</dbReference>
<dbReference type="RefSeq" id="XP_012652574.1">
    <property type="nucleotide sequence ID" value="XM_012797120.1"/>
</dbReference>
<dbReference type="KEGG" id="tet:TTHERM_000032894"/>
<dbReference type="Pfam" id="PF19055">
    <property type="entry name" value="ABC2_membrane_7"/>
    <property type="match status" value="1"/>
</dbReference>
<reference evidence="11" key="1">
    <citation type="journal article" date="2006" name="PLoS Biol.">
        <title>Macronuclear genome sequence of the ciliate Tetrahymena thermophila, a model eukaryote.</title>
        <authorList>
            <person name="Eisen J.A."/>
            <person name="Coyne R.S."/>
            <person name="Wu M."/>
            <person name="Wu D."/>
            <person name="Thiagarajan M."/>
            <person name="Wortman J.R."/>
            <person name="Badger J.H."/>
            <person name="Ren Q."/>
            <person name="Amedeo P."/>
            <person name="Jones K.M."/>
            <person name="Tallon L.J."/>
            <person name="Delcher A.L."/>
            <person name="Salzberg S.L."/>
            <person name="Silva J.C."/>
            <person name="Haas B.J."/>
            <person name="Majoros W.H."/>
            <person name="Farzad M."/>
            <person name="Carlton J.M."/>
            <person name="Smith R.K. Jr."/>
            <person name="Garg J."/>
            <person name="Pearlman R.E."/>
            <person name="Karrer K.M."/>
            <person name="Sun L."/>
            <person name="Manning G."/>
            <person name="Elde N.C."/>
            <person name="Turkewitz A.P."/>
            <person name="Asai D.J."/>
            <person name="Wilkes D.E."/>
            <person name="Wang Y."/>
            <person name="Cai H."/>
            <person name="Collins K."/>
            <person name="Stewart B.A."/>
            <person name="Lee S.R."/>
            <person name="Wilamowska K."/>
            <person name="Weinberg Z."/>
            <person name="Ruzzo W.L."/>
            <person name="Wloga D."/>
            <person name="Gaertig J."/>
            <person name="Frankel J."/>
            <person name="Tsao C.-C."/>
            <person name="Gorovsky M.A."/>
            <person name="Keeling P.J."/>
            <person name="Waller R.F."/>
            <person name="Patron N.J."/>
            <person name="Cherry J.M."/>
            <person name="Stover N.A."/>
            <person name="Krieger C.J."/>
            <person name="del Toro C."/>
            <person name="Ryder H.F."/>
            <person name="Williamson S.C."/>
            <person name="Barbeau R.A."/>
            <person name="Hamilton E.P."/>
            <person name="Orias E."/>
        </authorList>
    </citation>
    <scope>NUCLEOTIDE SEQUENCE [LARGE SCALE GENOMIC DNA]</scope>
    <source>
        <strain evidence="11">SB210</strain>
    </source>
</reference>